<dbReference type="Gene3D" id="3.40.50.150">
    <property type="entry name" value="Vaccinia Virus protein VP39"/>
    <property type="match status" value="1"/>
</dbReference>
<dbReference type="EMBL" id="BKZW01000004">
    <property type="protein sequence ID" value="GER91756.1"/>
    <property type="molecule type" value="Genomic_DNA"/>
</dbReference>
<dbReference type="SUPFAM" id="SSF53335">
    <property type="entry name" value="S-adenosyl-L-methionine-dependent methyltransferases"/>
    <property type="match status" value="1"/>
</dbReference>
<organism evidence="2 3">
    <name type="scientific">Dictyobacter vulcani</name>
    <dbReference type="NCBI Taxonomy" id="2607529"/>
    <lineage>
        <taxon>Bacteria</taxon>
        <taxon>Bacillati</taxon>
        <taxon>Chloroflexota</taxon>
        <taxon>Ktedonobacteria</taxon>
        <taxon>Ktedonobacterales</taxon>
        <taxon>Dictyobacteraceae</taxon>
        <taxon>Dictyobacter</taxon>
    </lineage>
</organism>
<accession>A0A5J4L2Q9</accession>
<comment type="caution">
    <text evidence="2">The sequence shown here is derived from an EMBL/GenBank/DDBJ whole genome shotgun (WGS) entry which is preliminary data.</text>
</comment>
<dbReference type="InterPro" id="IPR013216">
    <property type="entry name" value="Methyltransf_11"/>
</dbReference>
<evidence type="ECO:0000313" key="2">
    <source>
        <dbReference type="EMBL" id="GER91756.1"/>
    </source>
</evidence>
<dbReference type="GO" id="GO:0008757">
    <property type="term" value="F:S-adenosylmethionine-dependent methyltransferase activity"/>
    <property type="evidence" value="ECO:0007669"/>
    <property type="project" value="InterPro"/>
</dbReference>
<proteinExistence type="predicted"/>
<evidence type="ECO:0000259" key="1">
    <source>
        <dbReference type="Pfam" id="PF08241"/>
    </source>
</evidence>
<dbReference type="Pfam" id="PF08241">
    <property type="entry name" value="Methyltransf_11"/>
    <property type="match status" value="1"/>
</dbReference>
<dbReference type="CDD" id="cd02440">
    <property type="entry name" value="AdoMet_MTases"/>
    <property type="match status" value="1"/>
</dbReference>
<evidence type="ECO:0000313" key="3">
    <source>
        <dbReference type="Proteomes" id="UP000326912"/>
    </source>
</evidence>
<keyword evidence="3" id="KW-1185">Reference proteome</keyword>
<sequence>MSDQQYLLSNQYNDSVRLNARIQLHERFSTNPRNLQHWIFEQLVIPAPYNILELGSGPGPLWSKNLVYIPIEWQITLSDFSEGMLEDTRRNLGTERFHYAVVDAQSIPFADNTFDAVIANHMLYHVPDLARAFAEVRRVLTLNGHFYAVTNGSEHLREIKQFCERAGIVLNGVLGSAGAISFSLQNGTEQLAPWFPHVELRRMENNLSVTEAEPLLAFILSCFAPGSITADQLDTLRTMIDQELAQHGSIHITKETGLFIAS</sequence>
<name>A0A5J4L2Q9_9CHLR</name>
<dbReference type="Proteomes" id="UP000326912">
    <property type="component" value="Unassembled WGS sequence"/>
</dbReference>
<reference evidence="2 3" key="1">
    <citation type="submission" date="2019-10" db="EMBL/GenBank/DDBJ databases">
        <title>Dictyobacter vulcani sp. nov., within the class Ktedonobacteria, isolated from soil of volcanic Mt. Zao.</title>
        <authorList>
            <person name="Zheng Y."/>
            <person name="Wang C.M."/>
            <person name="Sakai Y."/>
            <person name="Abe K."/>
            <person name="Yokota A."/>
            <person name="Yabe S."/>
        </authorList>
    </citation>
    <scope>NUCLEOTIDE SEQUENCE [LARGE SCALE GENOMIC DNA]</scope>
    <source>
        <strain evidence="2 3">W12</strain>
    </source>
</reference>
<protein>
    <recommendedName>
        <fullName evidence="1">Methyltransferase type 11 domain-containing protein</fullName>
    </recommendedName>
</protein>
<dbReference type="InterPro" id="IPR029063">
    <property type="entry name" value="SAM-dependent_MTases_sf"/>
</dbReference>
<dbReference type="AlphaFoldDB" id="A0A5J4L2Q9"/>
<feature type="domain" description="Methyltransferase type 11" evidence="1">
    <location>
        <begin position="52"/>
        <end position="147"/>
    </location>
</feature>
<gene>
    <name evidence="2" type="ORF">KDW_59180</name>
</gene>
<dbReference type="PANTHER" id="PTHR43591">
    <property type="entry name" value="METHYLTRANSFERASE"/>
    <property type="match status" value="1"/>
</dbReference>
<dbReference type="RefSeq" id="WP_151759363.1">
    <property type="nucleotide sequence ID" value="NZ_BKZW01000004.1"/>
</dbReference>